<dbReference type="SMART" id="SM01281">
    <property type="entry name" value="Med12"/>
    <property type="match status" value="1"/>
</dbReference>
<dbReference type="Proteomes" id="UP000800094">
    <property type="component" value="Unassembled WGS sequence"/>
</dbReference>
<accession>A0A6A6I462</accession>
<dbReference type="GO" id="GO:0016592">
    <property type="term" value="C:mediator complex"/>
    <property type="evidence" value="ECO:0007669"/>
    <property type="project" value="InterPro"/>
</dbReference>
<keyword evidence="7" id="KW-0010">Activator</keyword>
<evidence type="ECO:0000256" key="9">
    <source>
        <dbReference type="ARBA" id="ARBA00023242"/>
    </source>
</evidence>
<evidence type="ECO:0000256" key="7">
    <source>
        <dbReference type="ARBA" id="ARBA00023159"/>
    </source>
</evidence>
<keyword evidence="9" id="KW-0539">Nucleus</keyword>
<evidence type="ECO:0000259" key="13">
    <source>
        <dbReference type="SMART" id="SM01281"/>
    </source>
</evidence>
<keyword evidence="15" id="KW-1185">Reference proteome</keyword>
<evidence type="ECO:0000256" key="6">
    <source>
        <dbReference type="ARBA" id="ARBA00023015"/>
    </source>
</evidence>
<evidence type="ECO:0000256" key="5">
    <source>
        <dbReference type="ARBA" id="ARBA00022491"/>
    </source>
</evidence>
<dbReference type="RefSeq" id="XP_033680080.1">
    <property type="nucleotide sequence ID" value="XM_033826052.1"/>
</dbReference>
<keyword evidence="6" id="KW-0805">Transcription regulation</keyword>
<dbReference type="GO" id="GO:0006357">
    <property type="term" value="P:regulation of transcription by RNA polymerase II"/>
    <property type="evidence" value="ECO:0007669"/>
    <property type="project" value="InterPro"/>
</dbReference>
<feature type="compositionally biased region" description="Basic and acidic residues" evidence="12">
    <location>
        <begin position="38"/>
        <end position="52"/>
    </location>
</feature>
<evidence type="ECO:0000256" key="4">
    <source>
        <dbReference type="ARBA" id="ARBA00019622"/>
    </source>
</evidence>
<comment type="similarity">
    <text evidence="2">Belongs to the Mediator complex subunit 12 family.</text>
</comment>
<dbReference type="InterPro" id="IPR019035">
    <property type="entry name" value="Mediator_Med12"/>
</dbReference>
<evidence type="ECO:0000256" key="1">
    <source>
        <dbReference type="ARBA" id="ARBA00004123"/>
    </source>
</evidence>
<feature type="region of interest" description="Disordered" evidence="12">
    <location>
        <begin position="1448"/>
        <end position="1546"/>
    </location>
</feature>
<feature type="region of interest" description="Disordered" evidence="12">
    <location>
        <begin position="1"/>
        <end position="154"/>
    </location>
</feature>
<feature type="domain" description="Mediator complex subunit Med12" evidence="13">
    <location>
        <begin position="234"/>
        <end position="297"/>
    </location>
</feature>
<reference evidence="14" key="1">
    <citation type="journal article" date="2020" name="Stud. Mycol.">
        <title>101 Dothideomycetes genomes: a test case for predicting lifestyles and emergence of pathogens.</title>
        <authorList>
            <person name="Haridas S."/>
            <person name="Albert R."/>
            <person name="Binder M."/>
            <person name="Bloem J."/>
            <person name="Labutti K."/>
            <person name="Salamov A."/>
            <person name="Andreopoulos B."/>
            <person name="Baker S."/>
            <person name="Barry K."/>
            <person name="Bills G."/>
            <person name="Bluhm B."/>
            <person name="Cannon C."/>
            <person name="Castanera R."/>
            <person name="Culley D."/>
            <person name="Daum C."/>
            <person name="Ezra D."/>
            <person name="Gonzalez J."/>
            <person name="Henrissat B."/>
            <person name="Kuo A."/>
            <person name="Liang C."/>
            <person name="Lipzen A."/>
            <person name="Lutzoni F."/>
            <person name="Magnuson J."/>
            <person name="Mondo S."/>
            <person name="Nolan M."/>
            <person name="Ohm R."/>
            <person name="Pangilinan J."/>
            <person name="Park H.-J."/>
            <person name="Ramirez L."/>
            <person name="Alfaro M."/>
            <person name="Sun H."/>
            <person name="Tritt A."/>
            <person name="Yoshinaga Y."/>
            <person name="Zwiers L.-H."/>
            <person name="Turgeon B."/>
            <person name="Goodwin S."/>
            <person name="Spatafora J."/>
            <person name="Crous P."/>
            <person name="Grigoriev I."/>
        </authorList>
    </citation>
    <scope>NUCLEOTIDE SEQUENCE</scope>
    <source>
        <strain evidence="14">CBS 122368</strain>
    </source>
</reference>
<evidence type="ECO:0000256" key="2">
    <source>
        <dbReference type="ARBA" id="ARBA00010289"/>
    </source>
</evidence>
<proteinExistence type="inferred from homology"/>
<keyword evidence="8" id="KW-0804">Transcription</keyword>
<feature type="compositionally biased region" description="Low complexity" evidence="12">
    <location>
        <begin position="1417"/>
        <end position="1433"/>
    </location>
</feature>
<dbReference type="GeneID" id="54579382"/>
<protein>
    <recommendedName>
        <fullName evidence="4">Mediator of RNA polymerase II transcription subunit 12</fullName>
    </recommendedName>
    <alternativeName>
        <fullName evidence="11">Mediator complex subunit 12</fullName>
    </alternativeName>
</protein>
<feature type="compositionally biased region" description="Low complexity" evidence="12">
    <location>
        <begin position="1496"/>
        <end position="1524"/>
    </location>
</feature>
<organism evidence="14 15">
    <name type="scientific">Trematosphaeria pertusa</name>
    <dbReference type="NCBI Taxonomy" id="390896"/>
    <lineage>
        <taxon>Eukaryota</taxon>
        <taxon>Fungi</taxon>
        <taxon>Dikarya</taxon>
        <taxon>Ascomycota</taxon>
        <taxon>Pezizomycotina</taxon>
        <taxon>Dothideomycetes</taxon>
        <taxon>Pleosporomycetidae</taxon>
        <taxon>Pleosporales</taxon>
        <taxon>Massarineae</taxon>
        <taxon>Trematosphaeriaceae</taxon>
        <taxon>Trematosphaeria</taxon>
    </lineage>
</organism>
<evidence type="ECO:0000256" key="10">
    <source>
        <dbReference type="ARBA" id="ARBA00025661"/>
    </source>
</evidence>
<dbReference type="InterPro" id="IPR057344">
    <property type="entry name" value="ARM_SRB8"/>
</dbReference>
<evidence type="ECO:0000313" key="14">
    <source>
        <dbReference type="EMBL" id="KAF2245076.1"/>
    </source>
</evidence>
<sequence>MTSRPGPGIQESLQHRGGGPAYRPVRRVPRPQHGPPRSSRESERRAAEERVTRPKGKRRPVQLEGIQTATDGGVRPPPKGKPQLFFSNVAGNAGELSPHGPPAQNLPVPPRPGSSLRGGVSHQRRSLPGGTGVKIGGAPKARGPEAPAPAAVLPGGKTADLFPWTGRHPEDALSEALVKAGTSNKSQIMNETNTARPSLWSNLRNKSGISALSTLFVAVLEKRQSCGRLTTPNTFKPPPRLTLRDSTRESWLHDLANPAVGLRRLSRTIPHGITGKVLLDQCLNKNIPIPRATWLAKCVGINEMRAHKRKGQAGTITWVRGWTNSVEQFLDGVIANIGQQEWKSRITYALQLTTHLFKEHLLEDDHFLDWVLKSIESCPSERLFIWLLIVSIPSYWLELTSSRRRGKILAESLLNHAEKLYDHDDEGHVSPVLEFIEDTVVKLVVTRPACFLLPRTWKRHGAILRALAQRRSSIDTIHTIAELDARNMRILPSSGSRPSQAQNSIGRIYRLLDHVDYSVRVPIDELAFDCMEIMPDANSLMTAALQWACSLYRQGSHRIYLVTRLLRKWSRLGADVYDGILAFLHTMASGRSEEPRVVFRVVAELIRSKTFPAGRYLQWLIATGSLSHHPDLCARSAWPLRLMTEMPLSGLSDNVQNLRYTLLRGTTYSAEAEEQALDLAEDAVRRRLPSLFNTADAIDSTAPVDLGALSPTVRLELGTWLRQQIAAHTDYVERVPTKDPAVEVTGTVCRISLQDFQVVRSYLELFDDLSILADVIGIVATSLDSNVLGAAADTLHHNHKAFRAIGAFEPLFEKIAMRYAAIRTVRFPERDLLLSLSDLARTARADTQLTQLLSYDLSRYDQKNSIAACSPASDNMNEALAPLDVEDEIERILSSGTSMDQQMMSRVFRKIAHSLEEQLCKGGNHFESFPSWFYRLRNFEESTFDMILASWLGSLLMSHQQLLLRAALPPLVSSGCLTLSRFIQTIQLCIRNRRSTQPAEALQIAIEGLDNLILSEDPNRPCQPRDAYRYSLEQRKICQERGRGILDLIVDIVNLGSAESRPKSPTELSDVLSNDRLLMVLRDFAIYESQSLSESLCAGEQPSSSAKHTVIKTLLDRLLDPASDLGLAKKSLGQQVTVIVESANDLTLPFCQLQLQQIFFMSKDSLDDNAVEGVSAALLLAVKDAVEKDRPSWTDLLTGLDTSLTSKIREHAERELINASAFLCGVTVDEAAQVADEALFVRKSLTVIDFTTTDTLGDEQTPLLVSLIERLKGLAEAFGKRDHQFDGSAELKKSPSISSLCLWLNALLQLTVTHGSLFLQKASNEHQAALLWHLRALGTQLALEAYPSIVQYIFDVAVLLSDSVSENVRKHLARLDVTKAVDNRWTFIYGAVASPDGWLTLTKPANTPSNPHPTASPQAQPQPSSQYQLQYAQQPQGLGSVPLQRAFGQQQYQQQMPSPGQTNARAYPHPQHPQPNKMFPQQLQRMAPNGHNGPPQLQQMQQMQALTQQRNTRPSPVQQQRAVAVPPPPPPPTSGVRKGGAMKQDNAERKAVAFALRRWEILPDSGGNAGGNETAISLGLFGARKV</sequence>
<evidence type="ECO:0000256" key="12">
    <source>
        <dbReference type="SAM" id="MobiDB-lite"/>
    </source>
</evidence>
<keyword evidence="5" id="KW-0678">Repressor</keyword>
<evidence type="ECO:0000256" key="11">
    <source>
        <dbReference type="ARBA" id="ARBA00032010"/>
    </source>
</evidence>
<dbReference type="PANTHER" id="PTHR46567:SF1">
    <property type="entry name" value="MEDIATOR OF RNA POLYMERASE II TRANSCRIPTION SUBUNIT 12"/>
    <property type="match status" value="1"/>
</dbReference>
<gene>
    <name evidence="14" type="ORF">BU26DRAFT_490196</name>
</gene>
<feature type="region of interest" description="Disordered" evidence="12">
    <location>
        <begin position="1400"/>
        <end position="1433"/>
    </location>
</feature>
<dbReference type="Pfam" id="PF25326">
    <property type="entry name" value="ARM_SRB8"/>
    <property type="match status" value="1"/>
</dbReference>
<dbReference type="EMBL" id="ML987201">
    <property type="protein sequence ID" value="KAF2245076.1"/>
    <property type="molecule type" value="Genomic_DNA"/>
</dbReference>
<comment type="subunit">
    <text evidence="3">Component of the SRB8-11 complex, which itself associates with the Mediator complex.</text>
</comment>
<dbReference type="Pfam" id="PF09497">
    <property type="entry name" value="Med12"/>
    <property type="match status" value="1"/>
</dbReference>
<name>A0A6A6I462_9PLEO</name>
<dbReference type="OrthoDB" id="20828at2759"/>
<dbReference type="GO" id="GO:0003712">
    <property type="term" value="F:transcription coregulator activity"/>
    <property type="evidence" value="ECO:0007669"/>
    <property type="project" value="InterPro"/>
</dbReference>
<evidence type="ECO:0000313" key="15">
    <source>
        <dbReference type="Proteomes" id="UP000800094"/>
    </source>
</evidence>
<evidence type="ECO:0000256" key="3">
    <source>
        <dbReference type="ARBA" id="ARBA00011629"/>
    </source>
</evidence>
<dbReference type="PANTHER" id="PTHR46567">
    <property type="entry name" value="MEDIATOR OF RNA POLYMERASE II TRANSCRIPTION SUBUNIT 12"/>
    <property type="match status" value="1"/>
</dbReference>
<feature type="compositionally biased region" description="Polar residues" evidence="12">
    <location>
        <begin position="1403"/>
        <end position="1416"/>
    </location>
</feature>
<comment type="subcellular location">
    <subcellularLocation>
        <location evidence="1">Nucleus</location>
    </subcellularLocation>
</comment>
<evidence type="ECO:0000256" key="8">
    <source>
        <dbReference type="ARBA" id="ARBA00023163"/>
    </source>
</evidence>
<comment type="function">
    <text evidence="10">Component of the SRB8-11 complex. The SRB8-11 complex is a regulatory module of the Mediator complex which is itself involved in regulation of basal and activated RNA polymerase II-dependent transcription. The SRB8-11 complex may be involved in the transcriptional repression of a subset of genes regulated by Mediator. It may inhibit the association of the Mediator complex with RNA polymerase II to form the holoenzyme complex.</text>
</comment>